<dbReference type="PANTHER" id="PTHR47964">
    <property type="entry name" value="ATP-DEPENDENT DNA HELICASE HOMOLOG RECG, CHLOROPLASTIC"/>
    <property type="match status" value="1"/>
</dbReference>
<keyword evidence="2" id="KW-0347">Helicase</keyword>
<dbReference type="InterPro" id="IPR033454">
    <property type="entry name" value="RecG_wedge"/>
</dbReference>
<dbReference type="GO" id="GO:0006281">
    <property type="term" value="P:DNA repair"/>
    <property type="evidence" value="ECO:0007669"/>
    <property type="project" value="InterPro"/>
</dbReference>
<organism evidence="5 6">
    <name type="scientific">Leptospira interrogans str. 2002000626</name>
    <dbReference type="NCBI Taxonomy" id="996803"/>
    <lineage>
        <taxon>Bacteria</taxon>
        <taxon>Pseudomonadati</taxon>
        <taxon>Spirochaetota</taxon>
        <taxon>Spirochaetia</taxon>
        <taxon>Leptospirales</taxon>
        <taxon>Leptospiraceae</taxon>
        <taxon>Leptospira</taxon>
    </lineage>
</organism>
<dbReference type="FunFam" id="2.40.50.140:FF:000459">
    <property type="entry name" value="ATP-dependent DNA helicase RecG"/>
    <property type="match status" value="1"/>
</dbReference>
<evidence type="ECO:0000256" key="3">
    <source>
        <dbReference type="SAM" id="MobiDB-lite"/>
    </source>
</evidence>
<dbReference type="Gene3D" id="2.40.50.140">
    <property type="entry name" value="Nucleic acid-binding proteins"/>
    <property type="match status" value="1"/>
</dbReference>
<evidence type="ECO:0000256" key="1">
    <source>
        <dbReference type="ARBA" id="ARBA00022801"/>
    </source>
</evidence>
<dbReference type="GO" id="GO:0016787">
    <property type="term" value="F:hydrolase activity"/>
    <property type="evidence" value="ECO:0007669"/>
    <property type="project" value="UniProtKB-KW"/>
</dbReference>
<keyword evidence="1" id="KW-0378">Hydrolase</keyword>
<dbReference type="SUPFAM" id="SSF50249">
    <property type="entry name" value="Nucleic acid-binding proteins"/>
    <property type="match status" value="1"/>
</dbReference>
<dbReference type="GO" id="GO:0003678">
    <property type="term" value="F:DNA helicase activity"/>
    <property type="evidence" value="ECO:0007669"/>
    <property type="project" value="TreeGrafter"/>
</dbReference>
<feature type="compositionally biased region" description="Basic residues" evidence="3">
    <location>
        <begin position="158"/>
        <end position="170"/>
    </location>
</feature>
<evidence type="ECO:0000259" key="4">
    <source>
        <dbReference type="Pfam" id="PF17191"/>
    </source>
</evidence>
<feature type="region of interest" description="Disordered" evidence="3">
    <location>
        <begin position="154"/>
        <end position="176"/>
    </location>
</feature>
<protein>
    <submittedName>
        <fullName evidence="5">Nucleic acid-binding domain protein</fullName>
    </submittedName>
</protein>
<dbReference type="AlphaFoldDB" id="A0A829CPK8"/>
<reference evidence="5 6" key="1">
    <citation type="submission" date="2013-02" db="EMBL/GenBank/DDBJ databases">
        <authorList>
            <person name="Harkins D.M."/>
            <person name="Durkin A.S."/>
            <person name="Brinkac L.M."/>
            <person name="Haft D.H."/>
            <person name="Selengut J.D."/>
            <person name="Sanka R."/>
            <person name="DePew J."/>
            <person name="Purushe J."/>
            <person name="Whelen A.C."/>
            <person name="Vinetz J.M."/>
            <person name="Sutton G.G."/>
            <person name="Nierman W.C."/>
            <person name="Fouts D.E."/>
        </authorList>
    </citation>
    <scope>NUCLEOTIDE SEQUENCE [LARGE SCALE GENOMIC DNA]</scope>
    <source>
        <strain evidence="5 6">2002000626</strain>
    </source>
</reference>
<dbReference type="PANTHER" id="PTHR47964:SF1">
    <property type="entry name" value="ATP-DEPENDENT DNA HELICASE HOMOLOG RECG, CHLOROPLASTIC"/>
    <property type="match status" value="1"/>
</dbReference>
<feature type="domain" description="RecG wedge" evidence="4">
    <location>
        <begin position="19"/>
        <end position="148"/>
    </location>
</feature>
<comment type="caution">
    <text evidence="5">The sequence shown here is derived from an EMBL/GenBank/DDBJ whole genome shotgun (WGS) entry which is preliminary data.</text>
</comment>
<dbReference type="EMBL" id="AFJL02000259">
    <property type="protein sequence ID" value="EMY02172.1"/>
    <property type="molecule type" value="Genomic_DNA"/>
</dbReference>
<dbReference type="Proteomes" id="UP000012329">
    <property type="component" value="Unassembled WGS sequence"/>
</dbReference>
<evidence type="ECO:0000313" key="5">
    <source>
        <dbReference type="EMBL" id="EMY02172.1"/>
    </source>
</evidence>
<evidence type="ECO:0000313" key="6">
    <source>
        <dbReference type="Proteomes" id="UP000012329"/>
    </source>
</evidence>
<keyword evidence="2" id="KW-0067">ATP-binding</keyword>
<dbReference type="Pfam" id="PF17191">
    <property type="entry name" value="RecG_wedge"/>
    <property type="match status" value="1"/>
</dbReference>
<sequence length="176" mass="19683">MKNSVSKTETQSNGLLLPVTVIKGVGPSKAAALASIGIDTLQDLLNFFPRRYLDRNLTDNVLLKTGETVTLIVEVIDAYLAHGKKSRLVVGTKTRNNERISIVFFRGVNFFQKIFQPGTTLVATGKLEYFRGFQLIHPDYEILTSAIKTTYPISSTGSKKKNRSKNRKKNCQNFLK</sequence>
<proteinExistence type="predicted"/>
<name>A0A829CPK8_LEPIR</name>
<evidence type="ECO:0000256" key="2">
    <source>
        <dbReference type="ARBA" id="ARBA00022806"/>
    </source>
</evidence>
<keyword evidence="2" id="KW-0547">Nucleotide-binding</keyword>
<dbReference type="InterPro" id="IPR047112">
    <property type="entry name" value="RecG/Mfd"/>
</dbReference>
<dbReference type="CDD" id="cd04488">
    <property type="entry name" value="RecG_wedge_OBF"/>
    <property type="match status" value="1"/>
</dbReference>
<gene>
    <name evidence="5" type="ORF">LEP1GSC029_3213</name>
</gene>
<accession>A0A829CPK8</accession>
<dbReference type="InterPro" id="IPR012340">
    <property type="entry name" value="NA-bd_OB-fold"/>
</dbReference>